<keyword evidence="4" id="KW-1185">Reference proteome</keyword>
<keyword evidence="1" id="KW-0812">Transmembrane</keyword>
<protein>
    <submittedName>
        <fullName evidence="3">Putative membrane protein</fullName>
    </submittedName>
</protein>
<feature type="transmembrane region" description="Helical" evidence="1">
    <location>
        <begin position="106"/>
        <end position="129"/>
    </location>
</feature>
<evidence type="ECO:0000256" key="1">
    <source>
        <dbReference type="SAM" id="Phobius"/>
    </source>
</evidence>
<name>L0HK23_METFS</name>
<reference evidence="4" key="1">
    <citation type="submission" date="2011-12" db="EMBL/GenBank/DDBJ databases">
        <title>Complete sequence of Methanoregula formicicum SMSP.</title>
        <authorList>
            <person name="Lucas S."/>
            <person name="Han J."/>
            <person name="Lapidus A."/>
            <person name="Cheng J.-F."/>
            <person name="Goodwin L."/>
            <person name="Pitluck S."/>
            <person name="Peters L."/>
            <person name="Ovchinnikova G."/>
            <person name="Teshima H."/>
            <person name="Detter J.C."/>
            <person name="Han C."/>
            <person name="Tapia R."/>
            <person name="Land M."/>
            <person name="Hauser L."/>
            <person name="Kyrpides N."/>
            <person name="Ivanova N."/>
            <person name="Pagani I."/>
            <person name="Imachi H."/>
            <person name="Tamaki H."/>
            <person name="Sekiguchi Y."/>
            <person name="Kamagata Y."/>
            <person name="Cadillo-Quiroz H."/>
            <person name="Zinder S."/>
            <person name="Liu W.-T."/>
            <person name="Woyke T."/>
        </authorList>
    </citation>
    <scope>NUCLEOTIDE SEQUENCE [LARGE SCALE GENOMIC DNA]</scope>
    <source>
        <strain evidence="4">DSM 22288 / NBRC 105244 / SMSP</strain>
    </source>
</reference>
<dbReference type="GeneID" id="14309809"/>
<dbReference type="KEGG" id="mfo:Metfor_2417"/>
<evidence type="ECO:0000313" key="4">
    <source>
        <dbReference type="Proteomes" id="UP000010824"/>
    </source>
</evidence>
<dbReference type="Pfam" id="PF09843">
    <property type="entry name" value="DUF2070"/>
    <property type="match status" value="1"/>
</dbReference>
<proteinExistence type="predicted"/>
<evidence type="ECO:0000313" key="3">
    <source>
        <dbReference type="EMBL" id="AGB03419.1"/>
    </source>
</evidence>
<feature type="transmembrane region" description="Helical" evidence="1">
    <location>
        <begin position="135"/>
        <end position="154"/>
    </location>
</feature>
<feature type="transmembrane region" description="Helical" evidence="1">
    <location>
        <begin position="161"/>
        <end position="181"/>
    </location>
</feature>
<feature type="transmembrane region" description="Helical" evidence="1">
    <location>
        <begin position="187"/>
        <end position="207"/>
    </location>
</feature>
<reference evidence="3 4" key="2">
    <citation type="journal article" date="2014" name="Genome Announc.">
        <title>Complete Genome Sequence of Methanoregula formicica SMSPT, a Mesophilic Hydrogenotrophic Methanogen Isolated from a Methanogenic Upflow Anaerobic Sludge Blanket Reactor.</title>
        <authorList>
            <person name="Yamamoto K."/>
            <person name="Tamaki H."/>
            <person name="Cadillo-Quiroz H."/>
            <person name="Imachi H."/>
            <person name="Kyrpides N."/>
            <person name="Woyke T."/>
            <person name="Goodwin L."/>
            <person name="Zinder S.H."/>
            <person name="Kamagata Y."/>
            <person name="Liu W.T."/>
        </authorList>
    </citation>
    <scope>NUCLEOTIDE SEQUENCE [LARGE SCALE GENOMIC DNA]</scope>
    <source>
        <strain evidence="4">DSM 22288 / NBRC 105244 / SMSP</strain>
    </source>
</reference>
<accession>L0HK23</accession>
<organism evidence="3 4">
    <name type="scientific">Methanoregula formicica (strain DSM 22288 / NBRC 105244 / SMSP)</name>
    <dbReference type="NCBI Taxonomy" id="593750"/>
    <lineage>
        <taxon>Archaea</taxon>
        <taxon>Methanobacteriati</taxon>
        <taxon>Methanobacteriota</taxon>
        <taxon>Stenosarchaea group</taxon>
        <taxon>Methanomicrobia</taxon>
        <taxon>Methanomicrobiales</taxon>
        <taxon>Methanoregulaceae</taxon>
        <taxon>Methanoregula</taxon>
    </lineage>
</organism>
<dbReference type="eggNOG" id="arCOG04351">
    <property type="taxonomic scope" value="Archaea"/>
</dbReference>
<feature type="domain" description="DUF2070" evidence="2">
    <location>
        <begin position="11"/>
        <end position="594"/>
    </location>
</feature>
<keyword evidence="1" id="KW-0472">Membrane</keyword>
<gene>
    <name evidence="3" type="ordered locus">Metfor_2417</name>
</gene>
<dbReference type="RefSeq" id="WP_015286381.1">
    <property type="nucleotide sequence ID" value="NC_019943.1"/>
</dbReference>
<dbReference type="EMBL" id="CP003167">
    <property type="protein sequence ID" value="AGB03419.1"/>
    <property type="molecule type" value="Genomic_DNA"/>
</dbReference>
<dbReference type="AlphaFoldDB" id="L0HK23"/>
<dbReference type="InParanoid" id="L0HK23"/>
<dbReference type="InterPro" id="IPR019204">
    <property type="entry name" value="DUF2070_membrane"/>
</dbReference>
<dbReference type="Proteomes" id="UP000010824">
    <property type="component" value="Chromosome"/>
</dbReference>
<feature type="transmembrane region" description="Helical" evidence="1">
    <location>
        <begin position="71"/>
        <end position="94"/>
    </location>
</feature>
<dbReference type="OrthoDB" id="8914at2157"/>
<keyword evidence="1" id="KW-1133">Transmembrane helix</keyword>
<evidence type="ECO:0000259" key="2">
    <source>
        <dbReference type="Pfam" id="PF09843"/>
    </source>
</evidence>
<sequence precursor="true">MSQGHDVRLGQLTKYIFTAPTWQRSLILIILLGLIIDGANARAWLSLPSSGIIAFPVPDLLSDLFPLPEKFLFSGTIAFTIPAIAAFVLTKPIIEWSGKTMTWNRSALLALACTVFAVIITLASIAVSITHLPLFYAISLGFIFGLRLFVLVAIADYRVPWMVLPAITQSGIGILAGMLLFSSSFAIFALVLHLVFGLGFAILIWMIERPLKKAFKIRGLAFINAFIAHMTDGSKGMEDFFREIGEEIFVPQVSFFFRRGKKKSVMFTVPNLHPGPMGEIGGGNLPKILHESMEDETLVAHGCATHDFNLVSESESNKVIAALKESRTNLAYSAGTGRSAIVTVGTVTVLCQKFGDSVLLVTTRFPHRTEDVDFSIGSTIMAEGHRWFPHVAVVDAHNCMTDLSSPVLLATLTAQEYQKAAMDAMEVCRAAPLHPFRIGVSQVTVPYTREQGFGDLGIQVMLVEADGQKTAYILIDGNNMAAGVREVILKEVRTLVDNAEVMTTDSHVVNTITGKNPIGLNVQVEEFLPHIMQAVRVAIDDLTPAESAAATAHCEHIVVFGSNRISQLASTVNAMLVFVAPLSLAMLLLAFLLSLVAYAVMV</sequence>
<dbReference type="HOGENOM" id="CLU_441213_0_0_2"/>
<feature type="transmembrane region" description="Helical" evidence="1">
    <location>
        <begin position="12"/>
        <end position="36"/>
    </location>
</feature>
<feature type="transmembrane region" description="Helical" evidence="1">
    <location>
        <begin position="574"/>
        <end position="601"/>
    </location>
</feature>
<dbReference type="STRING" id="593750.Metfor_2417"/>